<evidence type="ECO:0000256" key="1">
    <source>
        <dbReference type="SAM" id="MobiDB-lite"/>
    </source>
</evidence>
<accession>A0A4Y8ZLY7</accession>
<evidence type="ECO:0000313" key="3">
    <source>
        <dbReference type="EMBL" id="TFI56467.1"/>
    </source>
</evidence>
<keyword evidence="4" id="KW-1185">Reference proteome</keyword>
<comment type="caution">
    <text evidence="3">The sequence shown here is derived from an EMBL/GenBank/DDBJ whole genome shotgun (WGS) entry which is preliminary data.</text>
</comment>
<feature type="signal peptide" evidence="2">
    <location>
        <begin position="1"/>
        <end position="26"/>
    </location>
</feature>
<gene>
    <name evidence="3" type="ORF">E2493_20090</name>
</gene>
<dbReference type="RefSeq" id="WP_135090449.1">
    <property type="nucleotide sequence ID" value="NZ_SPDV01000075.1"/>
</dbReference>
<organism evidence="3 4">
    <name type="scientific">Sphingomonas parva</name>
    <dbReference type="NCBI Taxonomy" id="2555898"/>
    <lineage>
        <taxon>Bacteria</taxon>
        <taxon>Pseudomonadati</taxon>
        <taxon>Pseudomonadota</taxon>
        <taxon>Alphaproteobacteria</taxon>
        <taxon>Sphingomonadales</taxon>
        <taxon>Sphingomonadaceae</taxon>
        <taxon>Sphingomonas</taxon>
    </lineage>
</organism>
<keyword evidence="2" id="KW-0732">Signal</keyword>
<protein>
    <submittedName>
        <fullName evidence="3">Uncharacterized protein</fullName>
    </submittedName>
</protein>
<evidence type="ECO:0000256" key="2">
    <source>
        <dbReference type="SAM" id="SignalP"/>
    </source>
</evidence>
<reference evidence="3 4" key="1">
    <citation type="submission" date="2019-03" db="EMBL/GenBank/DDBJ databases">
        <title>Genome sequence of Sphingomonas sp. 17J27-24.</title>
        <authorList>
            <person name="Kim M."/>
            <person name="Maeng S."/>
            <person name="Sathiyaraj S."/>
        </authorList>
    </citation>
    <scope>NUCLEOTIDE SEQUENCE [LARGE SCALE GENOMIC DNA]</scope>
    <source>
        <strain evidence="3 4">17J27-24</strain>
    </source>
</reference>
<feature type="chain" id="PRO_5021333080" evidence="2">
    <location>
        <begin position="27"/>
        <end position="189"/>
    </location>
</feature>
<dbReference type="AlphaFoldDB" id="A0A4Y8ZLY7"/>
<proteinExistence type="predicted"/>
<sequence>MLARARSAARTAAAAAILASSATAGGADPAAPFHCEAPGGDYTPTPLADARRTLAARIRLTATERDRTWAPTAGLLFVLGDKRHAGVQVYVPVERPDGLLIGLRRPGTDRPEVFARTALNAPVDVEARLDDNGLLTVAAGTITKSVRLKGAAATGAILMCSSGAFTFERLSPPPEATIDGGTDPASSTD</sequence>
<dbReference type="Proteomes" id="UP000298213">
    <property type="component" value="Unassembled WGS sequence"/>
</dbReference>
<name>A0A4Y8ZLY7_9SPHN</name>
<evidence type="ECO:0000313" key="4">
    <source>
        <dbReference type="Proteomes" id="UP000298213"/>
    </source>
</evidence>
<dbReference type="EMBL" id="SPDV01000075">
    <property type="protein sequence ID" value="TFI56467.1"/>
    <property type="molecule type" value="Genomic_DNA"/>
</dbReference>
<feature type="region of interest" description="Disordered" evidence="1">
    <location>
        <begin position="170"/>
        <end position="189"/>
    </location>
</feature>